<dbReference type="EMBL" id="SGXG01000001">
    <property type="protein sequence ID" value="RZS97250.1"/>
    <property type="molecule type" value="Genomic_DNA"/>
</dbReference>
<dbReference type="Proteomes" id="UP000292209">
    <property type="component" value="Unassembled WGS sequence"/>
</dbReference>
<feature type="signal peptide" evidence="1">
    <location>
        <begin position="1"/>
        <end position="25"/>
    </location>
</feature>
<sequence length="656" mass="78230">MDLKFHLARFSLILLVAMISLSVHGQQVYEGEYTFNGLKGESVFQFVKGEGDAVIRQGEFKFNRREKDREDRTRIYKTLVDGFYEQDKKTGLWNYLDEKHYIELNDVNNFRLDYNISSEQIKLRAAYKNGVPDGRWTFEENEYRSGRLSPKSQADNFLFREGDIVGKFQYKSFVNNRTHFIRGELNRNGFMNGEWTFVYREGDQLVSEIRNYENGFLLGIVKRNLESDEILEEVVYYQTIKKLNQVNNRENKGFRIAEDRFGLVFSDGFLTDSEQFKVQLSGNKFITEFLTNILRYDAQYVNQEGELIDYPIHTKKFVFELSRQEQRIVEDLPAEFDRLQNTVKNYAERNSLRLNRQKSDTLAFAFSFFQFQSEKVSKFSELIDLFRTKDIQYYDLGHLVEEGMSFLLEKDVIRYEIGDSIRIREIDFRMGDFQGNFYTALSDYIKQMSDRTLEVKALVDGELSKIERDEDLRIIQNQIQERKDKIEAIYLREEGLDERERELIASIRSNILNTEFGRLNERFAKEEDFNIKKDQAKIMLDLLEEMEDRYPAFLDLFKKADRMDQLYMEEIFNPFTYTRYDQRAKARLYESAEKLMEYYLDGLAKEQNYIELKTWLNKIDKLLERMGALREADTRRLERKIHRRLSVGKIESLLEL</sequence>
<keyword evidence="3" id="KW-1185">Reference proteome</keyword>
<proteinExistence type="predicted"/>
<accession>A0A4Q7PCE2</accession>
<name>A0A4Q7PCE2_9BACT</name>
<evidence type="ECO:0000256" key="1">
    <source>
        <dbReference type="SAM" id="SignalP"/>
    </source>
</evidence>
<organism evidence="2 3">
    <name type="scientific">Cecembia calidifontis</name>
    <dbReference type="NCBI Taxonomy" id="1187080"/>
    <lineage>
        <taxon>Bacteria</taxon>
        <taxon>Pseudomonadati</taxon>
        <taxon>Bacteroidota</taxon>
        <taxon>Cytophagia</taxon>
        <taxon>Cytophagales</taxon>
        <taxon>Cyclobacteriaceae</taxon>
        <taxon>Cecembia</taxon>
    </lineage>
</organism>
<keyword evidence="1" id="KW-0732">Signal</keyword>
<dbReference type="RefSeq" id="WP_242617476.1">
    <property type="nucleotide sequence ID" value="NZ_SGXG01000001.1"/>
</dbReference>
<evidence type="ECO:0000313" key="3">
    <source>
        <dbReference type="Proteomes" id="UP000292209"/>
    </source>
</evidence>
<feature type="chain" id="PRO_5020738853" description="Antitoxin component YwqK of YwqJK toxin-antitoxin module" evidence="1">
    <location>
        <begin position="26"/>
        <end position="656"/>
    </location>
</feature>
<evidence type="ECO:0008006" key="4">
    <source>
        <dbReference type="Google" id="ProtNLM"/>
    </source>
</evidence>
<gene>
    <name evidence="2" type="ORF">BC751_2853</name>
</gene>
<evidence type="ECO:0000313" key="2">
    <source>
        <dbReference type="EMBL" id="RZS97250.1"/>
    </source>
</evidence>
<dbReference type="AlphaFoldDB" id="A0A4Q7PCE2"/>
<comment type="caution">
    <text evidence="2">The sequence shown here is derived from an EMBL/GenBank/DDBJ whole genome shotgun (WGS) entry which is preliminary data.</text>
</comment>
<protein>
    <recommendedName>
        <fullName evidence="4">Antitoxin component YwqK of YwqJK toxin-antitoxin module</fullName>
    </recommendedName>
</protein>
<reference evidence="2 3" key="1">
    <citation type="submission" date="2019-02" db="EMBL/GenBank/DDBJ databases">
        <title>Genomic Encyclopedia of Archaeal and Bacterial Type Strains, Phase II (KMG-II): from individual species to whole genera.</title>
        <authorList>
            <person name="Goeker M."/>
        </authorList>
    </citation>
    <scope>NUCLEOTIDE SEQUENCE [LARGE SCALE GENOMIC DNA]</scope>
    <source>
        <strain evidence="2 3">DSM 21411</strain>
    </source>
</reference>